<comment type="caution">
    <text evidence="1">The sequence shown here is derived from an EMBL/GenBank/DDBJ whole genome shotgun (WGS) entry which is preliminary data.</text>
</comment>
<name>A0A2M7G7B9_9BACT</name>
<evidence type="ECO:0000313" key="2">
    <source>
        <dbReference type="Proteomes" id="UP000231019"/>
    </source>
</evidence>
<dbReference type="Proteomes" id="UP000231019">
    <property type="component" value="Unassembled WGS sequence"/>
</dbReference>
<dbReference type="EMBL" id="PFFQ01000017">
    <property type="protein sequence ID" value="PIW17972.1"/>
    <property type="molecule type" value="Genomic_DNA"/>
</dbReference>
<dbReference type="Pfam" id="PF03237">
    <property type="entry name" value="Terminase_6N"/>
    <property type="match status" value="1"/>
</dbReference>
<reference evidence="1 2" key="1">
    <citation type="submission" date="2017-09" db="EMBL/GenBank/DDBJ databases">
        <title>Depth-based differentiation of microbial function through sediment-hosted aquifers and enrichment of novel symbionts in the deep terrestrial subsurface.</title>
        <authorList>
            <person name="Probst A.J."/>
            <person name="Ladd B."/>
            <person name="Jarett J.K."/>
            <person name="Geller-Mcgrath D.E."/>
            <person name="Sieber C.M."/>
            <person name="Emerson J.B."/>
            <person name="Anantharaman K."/>
            <person name="Thomas B.C."/>
            <person name="Malmstrom R."/>
            <person name="Stieglmeier M."/>
            <person name="Klingl A."/>
            <person name="Woyke T."/>
            <person name="Ryan C.M."/>
            <person name="Banfield J.F."/>
        </authorList>
    </citation>
    <scope>NUCLEOTIDE SEQUENCE [LARGE SCALE GENOMIC DNA]</scope>
    <source>
        <strain evidence="1">CG17_big_fil_post_rev_8_21_14_2_50_48_46</strain>
    </source>
</reference>
<dbReference type="AlphaFoldDB" id="A0A2M7G7B9"/>
<sequence>MIPKKLLVPSREQWEFLVKSTARQNWAHGPVRSGKNHVINIRFAEALGTAPFGNEDSDVYFGGKTKDTVERIFLRDLFKWVGEGNYTYNRNKGKGTISLLWKNTKTRFTREFYSFGYSDADSHEAISGATLGLAYLTEGIFCHEDFHRQLVARLSIDEGLNAFSMLFGDTNPAGPAHWLWKKVINNPDLLNSGDLRAFLFNFYSNPSLTESYREMLRRQYGPGSLWYLRLIEGLWVMAEGVIYGSVFNPERNTCQPEDLPTEWDELWCALDYGTTNPFVLGLWGTAQGKDWLIDSYDHEGGTQGDKTNAQYLADITEFLTQYSRFYEKPITSLYIDPSAASFKAELSDWRTDDRTHDSWRKLGITVVDAENEVLEGIKTVHGKLHRGEIVACAGGRNKRWHNEVGVYAWCSKAAARGEDAPIKKEDHSLDQTRYGIHTRAIKTDPFAGWR</sequence>
<proteinExistence type="predicted"/>
<protein>
    <submittedName>
        <fullName evidence="1">Uncharacterized protein</fullName>
    </submittedName>
</protein>
<evidence type="ECO:0000313" key="1">
    <source>
        <dbReference type="EMBL" id="PIW17972.1"/>
    </source>
</evidence>
<gene>
    <name evidence="1" type="ORF">COW36_06780</name>
</gene>
<organism evidence="1 2">
    <name type="scientific">bacterium (Candidatus Blackallbacteria) CG17_big_fil_post_rev_8_21_14_2_50_48_46</name>
    <dbReference type="NCBI Taxonomy" id="2014261"/>
    <lineage>
        <taxon>Bacteria</taxon>
        <taxon>Candidatus Blackallbacteria</taxon>
    </lineage>
</organism>
<accession>A0A2M7G7B9</accession>
<dbReference type="Gene3D" id="3.40.50.300">
    <property type="entry name" value="P-loop containing nucleotide triphosphate hydrolases"/>
    <property type="match status" value="1"/>
</dbReference>
<dbReference type="Gene3D" id="3.30.420.280">
    <property type="match status" value="1"/>
</dbReference>
<dbReference type="InterPro" id="IPR027417">
    <property type="entry name" value="P-loop_NTPase"/>
</dbReference>